<dbReference type="PANTHER" id="PTHR10997">
    <property type="entry name" value="IMPORTIN-7, 8, 11"/>
    <property type="match status" value="1"/>
</dbReference>
<dbReference type="Proteomes" id="UP000807025">
    <property type="component" value="Unassembled WGS sequence"/>
</dbReference>
<evidence type="ECO:0000259" key="8">
    <source>
        <dbReference type="PROSITE" id="PS50166"/>
    </source>
</evidence>
<comment type="similarity">
    <text evidence="3">Belongs to the XPO2/CSE1 family.</text>
</comment>
<dbReference type="PANTHER" id="PTHR10997:SF8">
    <property type="entry name" value="EXPORTIN-2"/>
    <property type="match status" value="1"/>
</dbReference>
<dbReference type="InterPro" id="IPR005043">
    <property type="entry name" value="XPO2_C"/>
</dbReference>
<protein>
    <submittedName>
        <fullName evidence="9">Cse1-domain-containing protein</fullName>
    </submittedName>
</protein>
<evidence type="ECO:0000256" key="1">
    <source>
        <dbReference type="ARBA" id="ARBA00004123"/>
    </source>
</evidence>
<dbReference type="OrthoDB" id="3268246at2759"/>
<dbReference type="Pfam" id="PF03378">
    <property type="entry name" value="CAS_CSE1"/>
    <property type="match status" value="1"/>
</dbReference>
<dbReference type="InterPro" id="IPR011989">
    <property type="entry name" value="ARM-like"/>
</dbReference>
<dbReference type="GO" id="GO:0005829">
    <property type="term" value="C:cytosol"/>
    <property type="evidence" value="ECO:0007669"/>
    <property type="project" value="TreeGrafter"/>
</dbReference>
<dbReference type="Pfam" id="PF03810">
    <property type="entry name" value="IBN_N"/>
    <property type="match status" value="1"/>
</dbReference>
<evidence type="ECO:0000313" key="10">
    <source>
        <dbReference type="Proteomes" id="UP000807025"/>
    </source>
</evidence>
<gene>
    <name evidence="9" type="ORF">BDN71DRAFT_1592481</name>
</gene>
<dbReference type="GO" id="GO:0006606">
    <property type="term" value="P:protein import into nucleus"/>
    <property type="evidence" value="ECO:0007669"/>
    <property type="project" value="TreeGrafter"/>
</dbReference>
<keyword evidence="4" id="KW-0813">Transport</keyword>
<comment type="caution">
    <text evidence="9">The sequence shown here is derived from an EMBL/GenBank/DDBJ whole genome shotgun (WGS) entry which is preliminary data.</text>
</comment>
<keyword evidence="10" id="KW-1185">Reference proteome</keyword>
<accession>A0A9P6D3E9</accession>
<organism evidence="9 10">
    <name type="scientific">Pleurotus eryngii</name>
    <name type="common">Boletus of the steppes</name>
    <dbReference type="NCBI Taxonomy" id="5323"/>
    <lineage>
        <taxon>Eukaryota</taxon>
        <taxon>Fungi</taxon>
        <taxon>Dikarya</taxon>
        <taxon>Basidiomycota</taxon>
        <taxon>Agaricomycotina</taxon>
        <taxon>Agaricomycetes</taxon>
        <taxon>Agaricomycetidae</taxon>
        <taxon>Agaricales</taxon>
        <taxon>Pleurotineae</taxon>
        <taxon>Pleurotaceae</taxon>
        <taxon>Pleurotus</taxon>
    </lineage>
</organism>
<dbReference type="Pfam" id="PF08506">
    <property type="entry name" value="Cse1"/>
    <property type="match status" value="1"/>
</dbReference>
<evidence type="ECO:0000256" key="7">
    <source>
        <dbReference type="ARBA" id="ARBA00023242"/>
    </source>
</evidence>
<reference evidence="9" key="1">
    <citation type="submission" date="2020-11" db="EMBL/GenBank/DDBJ databases">
        <authorList>
            <consortium name="DOE Joint Genome Institute"/>
            <person name="Ahrendt S."/>
            <person name="Riley R."/>
            <person name="Andreopoulos W."/>
            <person name="Labutti K."/>
            <person name="Pangilinan J."/>
            <person name="Ruiz-Duenas F.J."/>
            <person name="Barrasa J.M."/>
            <person name="Sanchez-Garcia M."/>
            <person name="Camarero S."/>
            <person name="Miyauchi S."/>
            <person name="Serrano A."/>
            <person name="Linde D."/>
            <person name="Babiker R."/>
            <person name="Drula E."/>
            <person name="Ayuso-Fernandez I."/>
            <person name="Pacheco R."/>
            <person name="Padilla G."/>
            <person name="Ferreira P."/>
            <person name="Barriuso J."/>
            <person name="Kellner H."/>
            <person name="Castanera R."/>
            <person name="Alfaro M."/>
            <person name="Ramirez L."/>
            <person name="Pisabarro A.G."/>
            <person name="Kuo A."/>
            <person name="Tritt A."/>
            <person name="Lipzen A."/>
            <person name="He G."/>
            <person name="Yan M."/>
            <person name="Ng V."/>
            <person name="Cullen D."/>
            <person name="Martin F."/>
            <person name="Rosso M.-N."/>
            <person name="Henrissat B."/>
            <person name="Hibbett D."/>
            <person name="Martinez A.T."/>
            <person name="Grigoriev I.V."/>
        </authorList>
    </citation>
    <scope>NUCLEOTIDE SEQUENCE</scope>
    <source>
        <strain evidence="9">ATCC 90797</strain>
    </source>
</reference>
<dbReference type="PROSITE" id="PS50166">
    <property type="entry name" value="IMPORTIN_B_NT"/>
    <property type="match status" value="1"/>
</dbReference>
<evidence type="ECO:0000256" key="3">
    <source>
        <dbReference type="ARBA" id="ARBA00008669"/>
    </source>
</evidence>
<dbReference type="Gene3D" id="1.25.10.10">
    <property type="entry name" value="Leucine-rich Repeat Variant"/>
    <property type="match status" value="1"/>
</dbReference>
<dbReference type="EMBL" id="MU154627">
    <property type="protein sequence ID" value="KAF9491061.1"/>
    <property type="molecule type" value="Genomic_DNA"/>
</dbReference>
<keyword evidence="6" id="KW-0653">Protein transport</keyword>
<dbReference type="GO" id="GO:0031267">
    <property type="term" value="F:small GTPase binding"/>
    <property type="evidence" value="ECO:0007669"/>
    <property type="project" value="InterPro"/>
</dbReference>
<keyword evidence="7" id="KW-0539">Nucleus</keyword>
<dbReference type="InterPro" id="IPR016024">
    <property type="entry name" value="ARM-type_fold"/>
</dbReference>
<evidence type="ECO:0000313" key="9">
    <source>
        <dbReference type="EMBL" id="KAF9491061.1"/>
    </source>
</evidence>
<dbReference type="InterPro" id="IPR013713">
    <property type="entry name" value="XPO2_central"/>
</dbReference>
<evidence type="ECO:0000256" key="6">
    <source>
        <dbReference type="ARBA" id="ARBA00022927"/>
    </source>
</evidence>
<dbReference type="AlphaFoldDB" id="A0A9P6D3E9"/>
<dbReference type="InterPro" id="IPR001494">
    <property type="entry name" value="Importin-beta_N"/>
</dbReference>
<proteinExistence type="inferred from homology"/>
<evidence type="ECO:0000256" key="2">
    <source>
        <dbReference type="ARBA" id="ARBA00004496"/>
    </source>
</evidence>
<dbReference type="GO" id="GO:0006611">
    <property type="term" value="P:protein export from nucleus"/>
    <property type="evidence" value="ECO:0007669"/>
    <property type="project" value="TreeGrafter"/>
</dbReference>
<name>A0A9P6D3E9_PLEER</name>
<dbReference type="SUPFAM" id="SSF48371">
    <property type="entry name" value="ARM repeat"/>
    <property type="match status" value="1"/>
</dbReference>
<evidence type="ECO:0000256" key="5">
    <source>
        <dbReference type="ARBA" id="ARBA00022490"/>
    </source>
</evidence>
<comment type="subcellular location">
    <subcellularLocation>
        <location evidence="2">Cytoplasm</location>
    </subcellularLocation>
    <subcellularLocation>
        <location evidence="1">Nucleus</location>
    </subcellularLocation>
</comment>
<evidence type="ECO:0000256" key="4">
    <source>
        <dbReference type="ARBA" id="ARBA00022448"/>
    </source>
</evidence>
<sequence length="982" mass="109707">MSDLPTLLTASLRPETRKQAEQALEAVSRQSGFLASLLRLVLESSDRAVKLSGSVYLKNIAKSRWEEDEPPLSEVDKAQLRAELVPAMLALSAPSDKAVRVQIAEAISLIAELDFPSKWPNLIDQLVSSLSPTDYNVNLGVLETGHSIFRQWRAHVRSDELFSEINLVFDRFMTPFLQLFQQTATFLTTPPQKDYALLAQCMVLLVEIFYDFTCHDLPPAIEDTHDQFFSPGKGWFHVFLAWDPVELREDPDDTTPSLPSQLKTVILETVDLFLKLFPDQLQNSDSIQGFVQEVWTLVGSNKLPNISDDALVSQSLRFISSTIRSGYYKTLFESREVISSLVEGVVVPNVALREHDVEQFEDDPLEFVRLDLSLSATGVDLSTRRHAAADLLQALVSSGYEAQATEIVGNWIGTGLQEYRSNKEANWRAKDSAIFLLAAVATRGSTTKQGVTSTNVLIDIIKFFSENVFEDLQAAAVPHPILQVDAIRFLLTFRNQLTKEQLLSVLPLLVRHLGADNYVTYTYAAITIDRILFIKQSGRLLFAQADVHDFAHDLLNALLSKIEAAKTPEKVAENDHLMRCIMRVIITARQTLTPHYETVLTRLVNILGVVSKNPSNPLFDQYIFESISALMRFIVGGSPATLPNFEATLFGPFTYILQQDIDQYIPYVFQILAQMLELHTSDVPSEYRGLLPFLLTPAVWLQKGSVPGLVKLLKAFVARDATQMAAQGQLASVLAVIQQRLIPSKANDTWGFELLYSIVRHTPIDNLKQYFKPVVMTLLTRMHQTKTDQFVYLFSYFILYTMALNDGGLPADYVIATMEEIQVGLWAQVLSNFVLPQTPKMPPKDRKVAVVGLTKLLTQSSLMLQPPAVQAWPLGLTVLIQLFSEPQYLSKKDTSSNEADVALTEIDYEEQTAGYQAAYSRLASSETVPEDPVQYVQDPQVFVGTELGKLANQNKPAFQSLVSTAGEKVAPFIQRLATAGYV</sequence>
<feature type="domain" description="Importin N-terminal" evidence="8">
    <location>
        <begin position="20"/>
        <end position="90"/>
    </location>
</feature>
<keyword evidence="5" id="KW-0963">Cytoplasm</keyword>
<dbReference type="SMART" id="SM00913">
    <property type="entry name" value="IBN_N"/>
    <property type="match status" value="1"/>
</dbReference>
<dbReference type="GO" id="GO:0005049">
    <property type="term" value="F:nuclear export signal receptor activity"/>
    <property type="evidence" value="ECO:0007669"/>
    <property type="project" value="TreeGrafter"/>
</dbReference>
<dbReference type="GO" id="GO:0005635">
    <property type="term" value="C:nuclear envelope"/>
    <property type="evidence" value="ECO:0007669"/>
    <property type="project" value="TreeGrafter"/>
</dbReference>